<reference evidence="3 4" key="1">
    <citation type="submission" date="2019-03" db="EMBL/GenBank/DDBJ databases">
        <title>Draft genome sequences of novel Actinobacteria.</title>
        <authorList>
            <person name="Sahin N."/>
            <person name="Ay H."/>
            <person name="Saygin H."/>
        </authorList>
    </citation>
    <scope>NUCLEOTIDE SEQUENCE [LARGE SCALE GENOMIC DNA]</scope>
    <source>
        <strain evidence="3 4">H3C3</strain>
    </source>
</reference>
<dbReference type="PANTHER" id="PTHR43244">
    <property type="match status" value="1"/>
</dbReference>
<dbReference type="OrthoDB" id="7054907at2"/>
<name>A0A4R5A4W2_9ACTN</name>
<comment type="caution">
    <text evidence="3">The sequence shown here is derived from an EMBL/GenBank/DDBJ whole genome shotgun (WGS) entry which is preliminary data.</text>
</comment>
<dbReference type="InterPro" id="IPR036661">
    <property type="entry name" value="Luciferase-like_sf"/>
</dbReference>
<dbReference type="PANTHER" id="PTHR43244:SF1">
    <property type="entry name" value="5,10-METHYLENETETRAHYDROMETHANOPTERIN REDUCTASE"/>
    <property type="match status" value="1"/>
</dbReference>
<dbReference type="Gene3D" id="3.20.20.30">
    <property type="entry name" value="Luciferase-like domain"/>
    <property type="match status" value="1"/>
</dbReference>
<dbReference type="RefSeq" id="WP_131902797.1">
    <property type="nucleotide sequence ID" value="NZ_SMKU01000404.1"/>
</dbReference>
<dbReference type="InterPro" id="IPR011251">
    <property type="entry name" value="Luciferase-like_dom"/>
</dbReference>
<dbReference type="InterPro" id="IPR050564">
    <property type="entry name" value="F420-G6PD/mer"/>
</dbReference>
<dbReference type="SUPFAM" id="SSF51679">
    <property type="entry name" value="Bacterial luciferase-like"/>
    <property type="match status" value="1"/>
</dbReference>
<accession>A0A4R5A4W2</accession>
<dbReference type="NCBIfam" id="TIGR03564">
    <property type="entry name" value="F420_MSMEG_4879"/>
    <property type="match status" value="1"/>
</dbReference>
<dbReference type="Proteomes" id="UP000294513">
    <property type="component" value="Unassembled WGS sequence"/>
</dbReference>
<evidence type="ECO:0000256" key="1">
    <source>
        <dbReference type="ARBA" id="ARBA00023002"/>
    </source>
</evidence>
<keyword evidence="1 3" id="KW-0560">Oxidoreductase</keyword>
<dbReference type="EMBL" id="SMKU01000404">
    <property type="protein sequence ID" value="TDD65729.1"/>
    <property type="molecule type" value="Genomic_DNA"/>
</dbReference>
<organism evidence="3 4">
    <name type="scientific">Actinomadura rubrisoli</name>
    <dbReference type="NCBI Taxonomy" id="2530368"/>
    <lineage>
        <taxon>Bacteria</taxon>
        <taxon>Bacillati</taxon>
        <taxon>Actinomycetota</taxon>
        <taxon>Actinomycetes</taxon>
        <taxon>Streptosporangiales</taxon>
        <taxon>Thermomonosporaceae</taxon>
        <taxon>Actinomadura</taxon>
    </lineage>
</organism>
<evidence type="ECO:0000313" key="4">
    <source>
        <dbReference type="Proteomes" id="UP000294513"/>
    </source>
</evidence>
<sequence length="303" mass="31861">MRIGLSLSERGGPEALVKVADDVRRAADDGFSSAWLSNIFGMDALTALAVAGSQVPGIELGTAVVPSYPRHPAALAQQVRTTALAAGGRLTLGLGLSHKIVIEDMYGYDFGRPLRHMDEYLSVLLPLLNNESVSFSGETVRGQIGLTVPNEGRVPVLLAALGPKMLRLAGERTDGTVLWMTGPTTVREHIAPAITAAAKAVGRPEPRVVCVLPVCVTGDAERARSRAAEAFEVYGTLPSYRAMIDREGADGPADLAVIGDEDAVGARLEELAAAGVTDFVAGEFMPGEDRGRTRAFLKSVTGT</sequence>
<feature type="domain" description="Luciferase-like" evidence="2">
    <location>
        <begin position="14"/>
        <end position="277"/>
    </location>
</feature>
<keyword evidence="4" id="KW-1185">Reference proteome</keyword>
<dbReference type="AlphaFoldDB" id="A0A4R5A4W2"/>
<dbReference type="CDD" id="cd01097">
    <property type="entry name" value="Tetrahydromethanopterin_reductase"/>
    <property type="match status" value="1"/>
</dbReference>
<protein>
    <submittedName>
        <fullName evidence="3">TIGR03564 family F420-dependent LLM class oxidoreductase</fullName>
        <ecNumber evidence="3">1.-.-.-</ecNumber>
    </submittedName>
</protein>
<evidence type="ECO:0000313" key="3">
    <source>
        <dbReference type="EMBL" id="TDD65729.1"/>
    </source>
</evidence>
<evidence type="ECO:0000259" key="2">
    <source>
        <dbReference type="Pfam" id="PF00296"/>
    </source>
</evidence>
<dbReference type="EC" id="1.-.-.-" evidence="3"/>
<dbReference type="InterPro" id="IPR019910">
    <property type="entry name" value="Lucif-like_OxRdtase_MSMEG_4879"/>
</dbReference>
<proteinExistence type="predicted"/>
<dbReference type="Pfam" id="PF00296">
    <property type="entry name" value="Bac_luciferase"/>
    <property type="match status" value="1"/>
</dbReference>
<gene>
    <name evidence="3" type="ORF">E1298_41100</name>
</gene>
<dbReference type="GO" id="GO:0016705">
    <property type="term" value="F:oxidoreductase activity, acting on paired donors, with incorporation or reduction of molecular oxygen"/>
    <property type="evidence" value="ECO:0007669"/>
    <property type="project" value="InterPro"/>
</dbReference>